<evidence type="ECO:0000313" key="2">
    <source>
        <dbReference type="Proteomes" id="UP000240908"/>
    </source>
</evidence>
<keyword evidence="2" id="KW-1185">Reference proteome</keyword>
<keyword evidence="1" id="KW-0614">Plasmid</keyword>
<sequence length="61" mass="6539">MALAIASCGVEFDVIHQTLAEWPETCRGSAETAWRSVARLLNGASRSAAGGGKQGFRVYFH</sequence>
<proteinExistence type="predicted"/>
<reference evidence="2" key="1">
    <citation type="journal article" date="2018" name="Genome Announc.">
        <title>First complete genome sequence of Yersinia massiliensis.</title>
        <authorList>
            <person name="Thomas M.C."/>
            <person name="Arling V."/>
            <person name="Goji N."/>
            <person name="Janzen T.W."/>
            <person name="Duceppe M.-O."/>
            <person name="Mathews A."/>
            <person name="Carrillo C."/>
            <person name="Amoako K."/>
        </authorList>
    </citation>
    <scope>NUCLEOTIDE SEQUENCE [LARGE SCALE GENOMIC DNA]</scope>
    <source>
        <strain evidence="2">GTA</strain>
        <plasmid evidence="2">unnamed1</plasmid>
    </source>
</reference>
<protein>
    <submittedName>
        <fullName evidence="1">Uncharacterized protein</fullName>
    </submittedName>
</protein>
<evidence type="ECO:0000313" key="1">
    <source>
        <dbReference type="EMBL" id="AVX40624.1"/>
    </source>
</evidence>
<dbReference type="EMBL" id="CP028488">
    <property type="protein sequence ID" value="AVX40624.1"/>
    <property type="molecule type" value="Genomic_DNA"/>
</dbReference>
<dbReference type="Proteomes" id="UP000240908">
    <property type="component" value="Plasmid unnamed1"/>
</dbReference>
<name>A0ABM6V0E8_9GAMM</name>
<geneLocation type="plasmid" evidence="1 2">
    <name>unnamed1</name>
</geneLocation>
<gene>
    <name evidence="1" type="ORF">DA391_23385</name>
</gene>
<organism evidence="1 2">
    <name type="scientific">Yersinia massiliensis</name>
    <dbReference type="NCBI Taxonomy" id="419257"/>
    <lineage>
        <taxon>Bacteria</taxon>
        <taxon>Pseudomonadati</taxon>
        <taxon>Pseudomonadota</taxon>
        <taxon>Gammaproteobacteria</taxon>
        <taxon>Enterobacterales</taxon>
        <taxon>Yersiniaceae</taxon>
        <taxon>Yersinia</taxon>
    </lineage>
</organism>
<accession>A0ABM6V0E8</accession>